<evidence type="ECO:0000256" key="1">
    <source>
        <dbReference type="SAM" id="SignalP"/>
    </source>
</evidence>
<evidence type="ECO:0008006" key="4">
    <source>
        <dbReference type="Google" id="ProtNLM"/>
    </source>
</evidence>
<name>A0A0L6JMH0_9FIRM</name>
<comment type="caution">
    <text evidence="2">The sequence shown here is derived from an EMBL/GenBank/DDBJ whole genome shotgun (WGS) entry which is preliminary data.</text>
</comment>
<gene>
    <name evidence="2" type="ORF">Bccel_2220</name>
</gene>
<protein>
    <recommendedName>
        <fullName evidence="4">Lipoprotein</fullName>
    </recommendedName>
</protein>
<dbReference type="EMBL" id="LGTC01000001">
    <property type="protein sequence ID" value="KNY26955.1"/>
    <property type="molecule type" value="Genomic_DNA"/>
</dbReference>
<feature type="chain" id="PRO_5039725463" description="Lipoprotein" evidence="1">
    <location>
        <begin position="22"/>
        <end position="173"/>
    </location>
</feature>
<keyword evidence="1" id="KW-0732">Signal</keyword>
<evidence type="ECO:0000313" key="2">
    <source>
        <dbReference type="EMBL" id="KNY26955.1"/>
    </source>
</evidence>
<proteinExistence type="predicted"/>
<dbReference type="AlphaFoldDB" id="A0A0L6JMH0"/>
<accession>A0A0L6JMH0</accession>
<dbReference type="RefSeq" id="WP_036947293.1">
    <property type="nucleotide sequence ID" value="NZ_KN050765.1"/>
</dbReference>
<feature type="signal peptide" evidence="1">
    <location>
        <begin position="1"/>
        <end position="21"/>
    </location>
</feature>
<dbReference type="Proteomes" id="UP000036923">
    <property type="component" value="Unassembled WGS sequence"/>
</dbReference>
<sequence precursor="true">MKKQKLAIVLLSLFLGLQGCSSGDKTQNSTDEKGANPTIPPAAVFTVDPSQSVQKENIEYTILSQFKPFQIDKGYGAMILIKPDSKKDDIIELIKRLSKDKDPVAIDIFCSQKAYDEYINHKTTDEFKSGYIANYTKNKSYPDKGFYGVNEMVWMQEKGSLSDLYNTTTQIND</sequence>
<organism evidence="2 3">
    <name type="scientific">Pseudobacteroides cellulosolvens ATCC 35603 = DSM 2933</name>
    <dbReference type="NCBI Taxonomy" id="398512"/>
    <lineage>
        <taxon>Bacteria</taxon>
        <taxon>Bacillati</taxon>
        <taxon>Bacillota</taxon>
        <taxon>Clostridia</taxon>
        <taxon>Eubacteriales</taxon>
        <taxon>Oscillospiraceae</taxon>
        <taxon>Pseudobacteroides</taxon>
    </lineage>
</organism>
<reference evidence="3" key="1">
    <citation type="submission" date="2015-07" db="EMBL/GenBank/DDBJ databases">
        <title>Near-Complete Genome Sequence of the Cellulolytic Bacterium Bacteroides (Pseudobacteroides) cellulosolvens ATCC 35603.</title>
        <authorList>
            <person name="Dassa B."/>
            <person name="Utturkar S.M."/>
            <person name="Klingeman D.M."/>
            <person name="Hurt R.A."/>
            <person name="Keller M."/>
            <person name="Xu J."/>
            <person name="Reddy Y.H.K."/>
            <person name="Borovok I."/>
            <person name="Grinberg I.R."/>
            <person name="Lamed R."/>
            <person name="Zhivin O."/>
            <person name="Bayer E.A."/>
            <person name="Brown S.D."/>
        </authorList>
    </citation>
    <scope>NUCLEOTIDE SEQUENCE [LARGE SCALE GENOMIC DNA]</scope>
    <source>
        <strain evidence="3">DSM 2933</strain>
    </source>
</reference>
<evidence type="ECO:0000313" key="3">
    <source>
        <dbReference type="Proteomes" id="UP000036923"/>
    </source>
</evidence>
<keyword evidence="3" id="KW-1185">Reference proteome</keyword>
<dbReference type="PROSITE" id="PS51257">
    <property type="entry name" value="PROKAR_LIPOPROTEIN"/>
    <property type="match status" value="1"/>
</dbReference>